<proteinExistence type="predicted"/>
<keyword evidence="3" id="KW-0472">Membrane</keyword>
<evidence type="ECO:0000313" key="6">
    <source>
        <dbReference type="Proteomes" id="UP000306912"/>
    </source>
</evidence>
<evidence type="ECO:0000256" key="2">
    <source>
        <dbReference type="ARBA" id="ARBA00022801"/>
    </source>
</evidence>
<dbReference type="InParanoid" id="A0A5R8QG36"/>
<keyword evidence="2" id="KW-0378">Hydrolase</keyword>
<dbReference type="InterPro" id="IPR029052">
    <property type="entry name" value="Metallo-depent_PP-like"/>
</dbReference>
<name>A0A5R8QG36_9FIRM</name>
<dbReference type="InterPro" id="IPR051158">
    <property type="entry name" value="Metallophosphoesterase_sf"/>
</dbReference>
<dbReference type="GO" id="GO:0009245">
    <property type="term" value="P:lipid A biosynthetic process"/>
    <property type="evidence" value="ECO:0007669"/>
    <property type="project" value="TreeGrafter"/>
</dbReference>
<accession>A0A5R8QG36</accession>
<comment type="caution">
    <text evidence="5">The sequence shown here is derived from an EMBL/GenBank/DDBJ whole genome shotgun (WGS) entry which is preliminary data.</text>
</comment>
<protein>
    <submittedName>
        <fullName evidence="5">Metallophosphoesterase</fullName>
    </submittedName>
</protein>
<dbReference type="InterPro" id="IPR004843">
    <property type="entry name" value="Calcineurin-like_PHP"/>
</dbReference>
<keyword evidence="6" id="KW-1185">Reference proteome</keyword>
<dbReference type="Proteomes" id="UP000306912">
    <property type="component" value="Unassembled WGS sequence"/>
</dbReference>
<dbReference type="GO" id="GO:0008758">
    <property type="term" value="F:UDP-2,3-diacylglucosamine hydrolase activity"/>
    <property type="evidence" value="ECO:0007669"/>
    <property type="project" value="TreeGrafter"/>
</dbReference>
<feature type="transmembrane region" description="Helical" evidence="3">
    <location>
        <begin position="7"/>
        <end position="27"/>
    </location>
</feature>
<dbReference type="GO" id="GO:0046872">
    <property type="term" value="F:metal ion binding"/>
    <property type="evidence" value="ECO:0007669"/>
    <property type="project" value="UniProtKB-KW"/>
</dbReference>
<sequence>MKFIRNTFVFLLVIIVSGALMAVWSFYEYTQVKVTRVSLADFAVPESFRGKKIVFAADFQYDTLTNGSNTEMLQKVVDMMNAEQPDIILLGGDYINYAQYIDETFAILGQLRAPLGIYAVTGNHDQARLERLYAAFDEYNIQNVDNAGFWINQGDDRIRIGGVEDWYFGAPDADLAIGDAAPNDFMIMLAHNPDYFEELTVEQHQHIDLTLAGHLHAGQVTAFGLFAPIIPSSYGDKYLYGMKNYDGNNIYITSGLGGNVGPMQVRFFAQPEIVVFDL</sequence>
<keyword evidence="3" id="KW-1133">Transmembrane helix</keyword>
<dbReference type="Gene3D" id="3.60.21.10">
    <property type="match status" value="1"/>
</dbReference>
<dbReference type="PANTHER" id="PTHR31302">
    <property type="entry name" value="TRANSMEMBRANE PROTEIN WITH METALLOPHOSPHOESTERASE DOMAIN-RELATED"/>
    <property type="match status" value="1"/>
</dbReference>
<dbReference type="AlphaFoldDB" id="A0A5R8QG36"/>
<dbReference type="SUPFAM" id="SSF56300">
    <property type="entry name" value="Metallo-dependent phosphatases"/>
    <property type="match status" value="1"/>
</dbReference>
<keyword evidence="3" id="KW-0812">Transmembrane</keyword>
<feature type="domain" description="Calcineurin-like phosphoesterase" evidence="4">
    <location>
        <begin position="52"/>
        <end position="217"/>
    </location>
</feature>
<dbReference type="PANTHER" id="PTHR31302:SF31">
    <property type="entry name" value="PHOSPHODIESTERASE YAEI"/>
    <property type="match status" value="1"/>
</dbReference>
<evidence type="ECO:0000256" key="3">
    <source>
        <dbReference type="SAM" id="Phobius"/>
    </source>
</evidence>
<dbReference type="EMBL" id="VBWP01000002">
    <property type="protein sequence ID" value="TLG76726.1"/>
    <property type="molecule type" value="Genomic_DNA"/>
</dbReference>
<evidence type="ECO:0000256" key="1">
    <source>
        <dbReference type="ARBA" id="ARBA00022723"/>
    </source>
</evidence>
<evidence type="ECO:0000313" key="5">
    <source>
        <dbReference type="EMBL" id="TLG76726.1"/>
    </source>
</evidence>
<dbReference type="RefSeq" id="WP_171014923.1">
    <property type="nucleotide sequence ID" value="NZ_VBWP01000002.1"/>
</dbReference>
<gene>
    <name evidence="5" type="ORF">FEZ08_03680</name>
</gene>
<organism evidence="5 6">
    <name type="scientific">Culicoidibacter larvae</name>
    <dbReference type="NCBI Taxonomy" id="2579976"/>
    <lineage>
        <taxon>Bacteria</taxon>
        <taxon>Bacillati</taxon>
        <taxon>Bacillota</taxon>
        <taxon>Culicoidibacteria</taxon>
        <taxon>Culicoidibacterales</taxon>
        <taxon>Culicoidibacteraceae</taxon>
        <taxon>Culicoidibacter</taxon>
    </lineage>
</organism>
<dbReference type="Pfam" id="PF00149">
    <property type="entry name" value="Metallophos"/>
    <property type="match status" value="1"/>
</dbReference>
<evidence type="ECO:0000259" key="4">
    <source>
        <dbReference type="Pfam" id="PF00149"/>
    </source>
</evidence>
<dbReference type="GO" id="GO:0016020">
    <property type="term" value="C:membrane"/>
    <property type="evidence" value="ECO:0007669"/>
    <property type="project" value="GOC"/>
</dbReference>
<reference evidence="5 6" key="1">
    <citation type="submission" date="2019-05" db="EMBL/GenBank/DDBJ databases">
        <title>Culicoidintestinum kansasii gen. nov., sp. nov. from the gastrointestinal tract of the biting midge, Culicoides sonorensis.</title>
        <authorList>
            <person name="Neupane S."/>
            <person name="Ghosh A."/>
            <person name="Gunther S."/>
            <person name="Martin K."/>
            <person name="Zurek L."/>
        </authorList>
    </citation>
    <scope>NUCLEOTIDE SEQUENCE [LARGE SCALE GENOMIC DNA]</scope>
    <source>
        <strain evidence="5 6">CS-1</strain>
    </source>
</reference>
<keyword evidence="1" id="KW-0479">Metal-binding</keyword>